<gene>
    <name evidence="8" type="ORF">SCHCODRAFT_237064</name>
</gene>
<reference evidence="8 9" key="1">
    <citation type="journal article" date="2010" name="Nat. Biotechnol.">
        <title>Genome sequence of the model mushroom Schizophyllum commune.</title>
        <authorList>
            <person name="Ohm R.A."/>
            <person name="de Jong J.F."/>
            <person name="Lugones L.G."/>
            <person name="Aerts A."/>
            <person name="Kothe E."/>
            <person name="Stajich J.E."/>
            <person name="de Vries R.P."/>
            <person name="Record E."/>
            <person name="Levasseur A."/>
            <person name="Baker S.E."/>
            <person name="Bartholomew K.A."/>
            <person name="Coutinho P.M."/>
            <person name="Erdmann S."/>
            <person name="Fowler T.J."/>
            <person name="Gathman A.C."/>
            <person name="Lombard V."/>
            <person name="Henrissat B."/>
            <person name="Knabe N."/>
            <person name="Kuees U."/>
            <person name="Lilly W.W."/>
            <person name="Lindquist E."/>
            <person name="Lucas S."/>
            <person name="Magnuson J.K."/>
            <person name="Piumi F."/>
            <person name="Raudaskoski M."/>
            <person name="Salamov A."/>
            <person name="Schmutz J."/>
            <person name="Schwarze F.W.M.R."/>
            <person name="vanKuyk P.A."/>
            <person name="Horton J.S."/>
            <person name="Grigoriev I.V."/>
            <person name="Woesten H.A.B."/>
        </authorList>
    </citation>
    <scope>NUCLEOTIDE SEQUENCE [LARGE SCALE GENOMIC DNA]</scope>
    <source>
        <strain evidence="9">H4-8 / FGSC 9210</strain>
    </source>
</reference>
<dbReference type="PANTHER" id="PTHR30618">
    <property type="entry name" value="NCS1 FAMILY PURINE/PYRIMIDINE TRANSPORTER"/>
    <property type="match status" value="1"/>
</dbReference>
<accession>D8QE28</accession>
<dbReference type="InParanoid" id="D8QE28"/>
<dbReference type="VEuPathDB" id="FungiDB:SCHCODRAFT_02511815"/>
<feature type="transmembrane region" description="Helical" evidence="7">
    <location>
        <begin position="196"/>
        <end position="218"/>
    </location>
</feature>
<evidence type="ECO:0000256" key="4">
    <source>
        <dbReference type="ARBA" id="ARBA00022989"/>
    </source>
</evidence>
<evidence type="ECO:0000256" key="5">
    <source>
        <dbReference type="ARBA" id="ARBA00023136"/>
    </source>
</evidence>
<evidence type="ECO:0000256" key="1">
    <source>
        <dbReference type="ARBA" id="ARBA00004141"/>
    </source>
</evidence>
<feature type="region of interest" description="Disordered" evidence="6">
    <location>
        <begin position="1"/>
        <end position="25"/>
    </location>
</feature>
<evidence type="ECO:0000313" key="9">
    <source>
        <dbReference type="Proteomes" id="UP000007431"/>
    </source>
</evidence>
<feature type="transmembrane region" description="Helical" evidence="7">
    <location>
        <begin position="77"/>
        <end position="99"/>
    </location>
</feature>
<protein>
    <recommendedName>
        <fullName evidence="10">Uracil permease</fullName>
    </recommendedName>
</protein>
<dbReference type="Proteomes" id="UP000007431">
    <property type="component" value="Unassembled WGS sequence"/>
</dbReference>
<dbReference type="KEGG" id="scm:SCHCO_02511815"/>
<feature type="compositionally biased region" description="Basic and acidic residues" evidence="6">
    <location>
        <begin position="9"/>
        <end position="24"/>
    </location>
</feature>
<feature type="transmembrane region" description="Helical" evidence="7">
    <location>
        <begin position="332"/>
        <end position="360"/>
    </location>
</feature>
<keyword evidence="4 7" id="KW-1133">Transmembrane helix</keyword>
<dbReference type="HOGENOM" id="CLU_021555_3_0_1"/>
<dbReference type="PANTHER" id="PTHR30618:SF4">
    <property type="entry name" value="ALLANTOIN PERMEASE"/>
    <property type="match status" value="1"/>
</dbReference>
<dbReference type="GO" id="GO:0005886">
    <property type="term" value="C:plasma membrane"/>
    <property type="evidence" value="ECO:0007669"/>
    <property type="project" value="TreeGrafter"/>
</dbReference>
<feature type="transmembrane region" description="Helical" evidence="7">
    <location>
        <begin position="372"/>
        <end position="389"/>
    </location>
</feature>
<feature type="transmembrane region" description="Helical" evidence="7">
    <location>
        <begin position="141"/>
        <end position="158"/>
    </location>
</feature>
<dbReference type="OMA" id="FIWNAVQ"/>
<comment type="subcellular location">
    <subcellularLocation>
        <location evidence="1">Membrane</location>
        <topology evidence="1">Multi-pass membrane protein</topology>
    </subcellularLocation>
</comment>
<sequence length="560" mass="62689">MSVLQRANEAVKLHGDEDKHEKTDSWSNRDLIPLPPSRRTWGLFEYFGYWSLSSLNISAWQMPNSYLTVGLSVGQSMGVIIVSRAIVCLFASLVAWCGLRWHVGFTIQNRFSWGMRGSYIPLIQRVMLNFIWNAIQCWNGGKLVCVCITAIFPSFASMKNTLPSSMPTTTYEMVGFTIFWFCSLPFLWLPPEKFRLPFQVICIYCGVAMVCMMIWALAVAKGVGSTFHTGQNLTGSWSINWVMLKCINSAIGGKAAGMTNGSDFSRYGKTAREYIIGTFLCLFCTGTMVSFVGLVTVSATQKIYGEVYWNPPDLLMRMMEDGQGSSKARAGVFFLALGFALTAGFENICGNAVAGGIDLAGIFPKYINIKRGAMITFFAAWICMPWQLVNRADTFITVLSSFTVFLAPIMGIMTTDYFILRRQRIRLSSLFDLHGQYYYNFGFNWRTPLAWVAGWAPLIAGLNATVQKTTVARPLFQLYYMSFFIGFSISAILFYALNMLFPPPHLGEFDEVDLFGTFTPEEAKYIGVVPADDKVYDDNSSASGKVVFGDKVTEADLEYR</sequence>
<feature type="transmembrane region" description="Helical" evidence="7">
    <location>
        <begin position="395"/>
        <end position="420"/>
    </location>
</feature>
<feature type="transmembrane region" description="Helical" evidence="7">
    <location>
        <begin position="274"/>
        <end position="299"/>
    </location>
</feature>
<dbReference type="GO" id="GO:0015205">
    <property type="term" value="F:nucleobase transmembrane transporter activity"/>
    <property type="evidence" value="ECO:0007669"/>
    <property type="project" value="TreeGrafter"/>
</dbReference>
<feature type="transmembrane region" description="Helical" evidence="7">
    <location>
        <begin position="170"/>
        <end position="190"/>
    </location>
</feature>
<comment type="similarity">
    <text evidence="2">Belongs to the purine-cytosine permease (2.A.39) family.</text>
</comment>
<name>D8QE28_SCHCM</name>
<keyword evidence="3 7" id="KW-0812">Transmembrane</keyword>
<dbReference type="GeneID" id="9590487"/>
<evidence type="ECO:0000256" key="2">
    <source>
        <dbReference type="ARBA" id="ARBA00008974"/>
    </source>
</evidence>
<dbReference type="InterPro" id="IPR045225">
    <property type="entry name" value="Uracil/uridine/allantoin_perm"/>
</dbReference>
<dbReference type="InterPro" id="IPR001248">
    <property type="entry name" value="Pur-cyt_permease"/>
</dbReference>
<dbReference type="AlphaFoldDB" id="D8QE28"/>
<dbReference type="OrthoDB" id="2018619at2759"/>
<dbReference type="Gene3D" id="1.10.4160.10">
    <property type="entry name" value="Hydantoin permease"/>
    <property type="match status" value="1"/>
</dbReference>
<keyword evidence="5 7" id="KW-0472">Membrane</keyword>
<evidence type="ECO:0000256" key="7">
    <source>
        <dbReference type="SAM" id="Phobius"/>
    </source>
</evidence>
<keyword evidence="9" id="KW-1185">Reference proteome</keyword>
<dbReference type="RefSeq" id="XP_003028992.1">
    <property type="nucleotide sequence ID" value="XM_003028946.1"/>
</dbReference>
<evidence type="ECO:0008006" key="10">
    <source>
        <dbReference type="Google" id="ProtNLM"/>
    </source>
</evidence>
<dbReference type="Pfam" id="PF02133">
    <property type="entry name" value="Transp_cyt_pur"/>
    <property type="match status" value="1"/>
</dbReference>
<dbReference type="EMBL" id="GL377310">
    <property type="protein sequence ID" value="EFI94089.1"/>
    <property type="molecule type" value="Genomic_DNA"/>
</dbReference>
<organism evidence="9">
    <name type="scientific">Schizophyllum commune (strain H4-8 / FGSC 9210)</name>
    <name type="common">Split gill fungus</name>
    <dbReference type="NCBI Taxonomy" id="578458"/>
    <lineage>
        <taxon>Eukaryota</taxon>
        <taxon>Fungi</taxon>
        <taxon>Dikarya</taxon>
        <taxon>Basidiomycota</taxon>
        <taxon>Agaricomycotina</taxon>
        <taxon>Agaricomycetes</taxon>
        <taxon>Agaricomycetidae</taxon>
        <taxon>Agaricales</taxon>
        <taxon>Schizophyllaceae</taxon>
        <taxon>Schizophyllum</taxon>
    </lineage>
</organism>
<evidence type="ECO:0000313" key="8">
    <source>
        <dbReference type="EMBL" id="EFI94089.1"/>
    </source>
</evidence>
<feature type="transmembrane region" description="Helical" evidence="7">
    <location>
        <begin position="478"/>
        <end position="497"/>
    </location>
</feature>
<evidence type="ECO:0000256" key="3">
    <source>
        <dbReference type="ARBA" id="ARBA00022692"/>
    </source>
</evidence>
<proteinExistence type="inferred from homology"/>
<evidence type="ECO:0000256" key="6">
    <source>
        <dbReference type="SAM" id="MobiDB-lite"/>
    </source>
</evidence>
<dbReference type="eggNOG" id="KOG2466">
    <property type="taxonomic scope" value="Eukaryota"/>
</dbReference>
<feature type="transmembrane region" description="Helical" evidence="7">
    <location>
        <begin position="449"/>
        <end position="466"/>
    </location>
</feature>
<dbReference type="CDD" id="cd11482">
    <property type="entry name" value="SLC-NCS1sbd_NRT1-like"/>
    <property type="match status" value="1"/>
</dbReference>